<sequence length="144" mass="17077">MMSSLDSSHKKFSSSIKNVIDNERYIELFYKALNSVNFFLTFAEQNNEIIGFSYSKINHIKNSYLFKDCSIGEIQYLYIQKEHRLNQIGRLLLEKTELSLKEQNVSEIRLRVYSSNNESFPEKANYEEDYKVFRKKTIANTVYN</sequence>
<keyword evidence="3" id="KW-1185">Reference proteome</keyword>
<dbReference type="AlphaFoldDB" id="A0A176SYH8"/>
<proteinExistence type="predicted"/>
<name>A0A176SYH8_9FLAO</name>
<dbReference type="InterPro" id="IPR016181">
    <property type="entry name" value="Acyl_CoA_acyltransferase"/>
</dbReference>
<dbReference type="Proteomes" id="UP000076923">
    <property type="component" value="Unassembled WGS sequence"/>
</dbReference>
<dbReference type="GO" id="GO:0016747">
    <property type="term" value="F:acyltransferase activity, transferring groups other than amino-acyl groups"/>
    <property type="evidence" value="ECO:0007669"/>
    <property type="project" value="InterPro"/>
</dbReference>
<protein>
    <recommendedName>
        <fullName evidence="1">N-acetyltransferase domain-containing protein</fullName>
    </recommendedName>
</protein>
<dbReference type="EMBL" id="LVWE01000090">
    <property type="protein sequence ID" value="OAD40323.1"/>
    <property type="molecule type" value="Genomic_DNA"/>
</dbReference>
<evidence type="ECO:0000313" key="3">
    <source>
        <dbReference type="Proteomes" id="UP000076923"/>
    </source>
</evidence>
<evidence type="ECO:0000313" key="2">
    <source>
        <dbReference type="EMBL" id="OAD40323.1"/>
    </source>
</evidence>
<dbReference type="InterPro" id="IPR000182">
    <property type="entry name" value="GNAT_dom"/>
</dbReference>
<comment type="caution">
    <text evidence="2">The sequence shown here is derived from an EMBL/GenBank/DDBJ whole genome shotgun (WGS) entry which is preliminary data.</text>
</comment>
<dbReference type="Gene3D" id="3.40.630.30">
    <property type="match status" value="1"/>
</dbReference>
<evidence type="ECO:0000259" key="1">
    <source>
        <dbReference type="PROSITE" id="PS51186"/>
    </source>
</evidence>
<gene>
    <name evidence="2" type="ORF">LPB303_16890</name>
</gene>
<dbReference type="CDD" id="cd04301">
    <property type="entry name" value="NAT_SF"/>
    <property type="match status" value="1"/>
</dbReference>
<dbReference type="Pfam" id="PF00583">
    <property type="entry name" value="Acetyltransf_1"/>
    <property type="match status" value="1"/>
</dbReference>
<accession>A0A176SYH8</accession>
<organism evidence="2 3">
    <name type="scientific">Polaribacter atrinae</name>
    <dbReference type="NCBI Taxonomy" id="1333662"/>
    <lineage>
        <taxon>Bacteria</taxon>
        <taxon>Pseudomonadati</taxon>
        <taxon>Bacteroidota</taxon>
        <taxon>Flavobacteriia</taxon>
        <taxon>Flavobacteriales</taxon>
        <taxon>Flavobacteriaceae</taxon>
    </lineage>
</organism>
<feature type="domain" description="N-acetyltransferase" evidence="1">
    <location>
        <begin position="1"/>
        <end position="144"/>
    </location>
</feature>
<reference evidence="2 3" key="1">
    <citation type="submission" date="2016-02" db="EMBL/GenBank/DDBJ databases">
        <title>Draft genome sequence of Polaribacter atrinae KACC17473.</title>
        <authorList>
            <person name="Shin S.-K."/>
            <person name="Yi H."/>
        </authorList>
    </citation>
    <scope>NUCLEOTIDE SEQUENCE [LARGE SCALE GENOMIC DNA]</scope>
    <source>
        <strain evidence="2 3">KACC 17473</strain>
    </source>
</reference>
<dbReference type="PROSITE" id="PS51186">
    <property type="entry name" value="GNAT"/>
    <property type="match status" value="1"/>
</dbReference>
<dbReference type="SUPFAM" id="SSF55729">
    <property type="entry name" value="Acyl-CoA N-acyltransferases (Nat)"/>
    <property type="match status" value="1"/>
</dbReference>